<dbReference type="Proteomes" id="UP000837857">
    <property type="component" value="Chromosome 25"/>
</dbReference>
<dbReference type="EMBL" id="OW152837">
    <property type="protein sequence ID" value="CAH2058083.1"/>
    <property type="molecule type" value="Genomic_DNA"/>
</dbReference>
<name>A0ABN8IKH9_9NEOP</name>
<organism evidence="1 2">
    <name type="scientific">Iphiclides podalirius</name>
    <name type="common">scarce swallowtail</name>
    <dbReference type="NCBI Taxonomy" id="110791"/>
    <lineage>
        <taxon>Eukaryota</taxon>
        <taxon>Metazoa</taxon>
        <taxon>Ecdysozoa</taxon>
        <taxon>Arthropoda</taxon>
        <taxon>Hexapoda</taxon>
        <taxon>Insecta</taxon>
        <taxon>Pterygota</taxon>
        <taxon>Neoptera</taxon>
        <taxon>Endopterygota</taxon>
        <taxon>Lepidoptera</taxon>
        <taxon>Glossata</taxon>
        <taxon>Ditrysia</taxon>
        <taxon>Papilionoidea</taxon>
        <taxon>Papilionidae</taxon>
        <taxon>Papilioninae</taxon>
        <taxon>Iphiclides</taxon>
    </lineage>
</organism>
<accession>A0ABN8IKH9</accession>
<evidence type="ECO:0000313" key="2">
    <source>
        <dbReference type="Proteomes" id="UP000837857"/>
    </source>
</evidence>
<feature type="non-terminal residue" evidence="1">
    <location>
        <position position="205"/>
    </location>
</feature>
<gene>
    <name evidence="1" type="ORF">IPOD504_LOCUS10432</name>
</gene>
<sequence>MFDWADNIPREYLNQPTPLYAHPSDVQWPWGALHEPRDTILFNIRGPFVFEKLTEMMWFFSILLGILAVAMAQDYEHQVHPQLIDRVKGATSITSSMTIAVGWTGRRTGPGFSVPTATPATWGARSTGTMPTRLLLSTSASKYTDLRLLTLVRVAAGRLGKTATSRCWVRTGRPLGSLLTMAGRPYSTTAGEGFHTTFVKRFQCI</sequence>
<proteinExistence type="predicted"/>
<protein>
    <submittedName>
        <fullName evidence="1">Uncharacterized protein</fullName>
    </submittedName>
</protein>
<reference evidence="1" key="1">
    <citation type="submission" date="2022-03" db="EMBL/GenBank/DDBJ databases">
        <authorList>
            <person name="Martin H S."/>
        </authorList>
    </citation>
    <scope>NUCLEOTIDE SEQUENCE</scope>
</reference>
<evidence type="ECO:0000313" key="1">
    <source>
        <dbReference type="EMBL" id="CAH2058083.1"/>
    </source>
</evidence>
<keyword evidence="2" id="KW-1185">Reference proteome</keyword>